<dbReference type="EMBL" id="JBHVBU010000081">
    <property type="protein sequence ID" value="MFE7966125.1"/>
    <property type="molecule type" value="Genomic_DNA"/>
</dbReference>
<reference evidence="1 2" key="1">
    <citation type="submission" date="2024-09" db="EMBL/GenBank/DDBJ databases">
        <title>The Natural Products Discovery Center: Release of the First 8490 Sequenced Strains for Exploring Actinobacteria Biosynthetic Diversity.</title>
        <authorList>
            <person name="Kalkreuter E."/>
            <person name="Kautsar S.A."/>
            <person name="Yang D."/>
            <person name="Bader C.D."/>
            <person name="Teijaro C.N."/>
            <person name="Fluegel L."/>
            <person name="Davis C.M."/>
            <person name="Simpson J.R."/>
            <person name="Lauterbach L."/>
            <person name="Steele A.D."/>
            <person name="Gui C."/>
            <person name="Meng S."/>
            <person name="Li G."/>
            <person name="Viehrig K."/>
            <person name="Ye F."/>
            <person name="Su P."/>
            <person name="Kiefer A.F."/>
            <person name="Nichols A."/>
            <person name="Cepeda A.J."/>
            <person name="Yan W."/>
            <person name="Fan B."/>
            <person name="Jiang Y."/>
            <person name="Adhikari A."/>
            <person name="Zheng C.-J."/>
            <person name="Schuster L."/>
            <person name="Cowan T.M."/>
            <person name="Smanski M.J."/>
            <person name="Chevrette M.G."/>
            <person name="De Carvalho L.P.S."/>
            <person name="Shen B."/>
        </authorList>
    </citation>
    <scope>NUCLEOTIDE SEQUENCE [LARGE SCALE GENOMIC DNA]</scope>
    <source>
        <strain evidence="1 2">NPDC057399</strain>
    </source>
</reference>
<dbReference type="RefSeq" id="WP_381727697.1">
    <property type="nucleotide sequence ID" value="NZ_JBHVBU010000081.1"/>
</dbReference>
<comment type="caution">
    <text evidence="1">The sequence shown here is derived from an EMBL/GenBank/DDBJ whole genome shotgun (WGS) entry which is preliminary data.</text>
</comment>
<evidence type="ECO:0008006" key="3">
    <source>
        <dbReference type="Google" id="ProtNLM"/>
    </source>
</evidence>
<gene>
    <name evidence="1" type="ORF">ACFU0X_24335</name>
</gene>
<accession>A0ABW6JPA4</accession>
<organism evidence="1 2">
    <name type="scientific">Streptomyces cellulosae</name>
    <dbReference type="NCBI Taxonomy" id="1968"/>
    <lineage>
        <taxon>Bacteria</taxon>
        <taxon>Bacillati</taxon>
        <taxon>Actinomycetota</taxon>
        <taxon>Actinomycetes</taxon>
        <taxon>Kitasatosporales</taxon>
        <taxon>Streptomycetaceae</taxon>
        <taxon>Streptomyces</taxon>
    </lineage>
</organism>
<sequence>MTDWHPGMDITAGRILDDLPGDWEDVTFSNWTQGGLTYAPLRIQRHGRRARLNGHAQPGATFTGSQTAFTVPTALAPAYQHYFDAVRITSGTPTLLGVAIATTGVVTVFSTASITTTDRYDFTRIEWPLD</sequence>
<evidence type="ECO:0000313" key="1">
    <source>
        <dbReference type="EMBL" id="MFE7966125.1"/>
    </source>
</evidence>
<proteinExistence type="predicted"/>
<dbReference type="Proteomes" id="UP001600650">
    <property type="component" value="Unassembled WGS sequence"/>
</dbReference>
<evidence type="ECO:0000313" key="2">
    <source>
        <dbReference type="Proteomes" id="UP001600650"/>
    </source>
</evidence>
<protein>
    <recommendedName>
        <fullName evidence="3">H-type lectin domain-containing protein</fullName>
    </recommendedName>
</protein>
<keyword evidence="2" id="KW-1185">Reference proteome</keyword>
<name>A0ABW6JPA4_STRCE</name>